<dbReference type="InterPro" id="IPR050884">
    <property type="entry name" value="CNP_phosphodiesterase-III"/>
</dbReference>
<dbReference type="Gene3D" id="3.60.21.10">
    <property type="match status" value="1"/>
</dbReference>
<organism evidence="6 7">
    <name type="scientific">Halalkalibacter oceani</name>
    <dbReference type="NCBI Taxonomy" id="1653776"/>
    <lineage>
        <taxon>Bacteria</taxon>
        <taxon>Bacillati</taxon>
        <taxon>Bacillota</taxon>
        <taxon>Bacilli</taxon>
        <taxon>Bacillales</taxon>
        <taxon>Bacillaceae</taxon>
        <taxon>Halalkalibacter</taxon>
    </lineage>
</organism>
<evidence type="ECO:0000313" key="6">
    <source>
        <dbReference type="EMBL" id="MCM3715821.1"/>
    </source>
</evidence>
<dbReference type="Pfam" id="PF00149">
    <property type="entry name" value="Metallophos"/>
    <property type="match status" value="1"/>
</dbReference>
<evidence type="ECO:0000256" key="2">
    <source>
        <dbReference type="ARBA" id="ARBA00022801"/>
    </source>
</evidence>
<sequence length="280" mass="32109">MKLALIGDLHYPDIDAAIDGLAEAREVFYKRFIDHFLQVEADLYLSLGDLTNYGHSSELEDIYRLINHHQKNFIHVLGNHDLYAQPREAVLTISGQKRYHTIETDEAVLAFLDTAKEMDYEDWGGWLDEEQLDWLEEVVAESGTKPLLVFAHHPVYQTTKRSDHEKGSIHPEIDVWSILEKKRGIGMYFNGHTHIDSIVKKENWTFVQVSACLDQHALRLIELTPEEIIVSAVDVEDLVMAEAAPVVYKHMNHFTHQTDVRGEAIDRECRVSLLPVVDVS</sequence>
<protein>
    <submittedName>
        <fullName evidence="6">Metallophosphoesterase</fullName>
    </submittedName>
</protein>
<evidence type="ECO:0000313" key="7">
    <source>
        <dbReference type="Proteomes" id="UP001139179"/>
    </source>
</evidence>
<evidence type="ECO:0000256" key="4">
    <source>
        <dbReference type="ARBA" id="ARBA00025742"/>
    </source>
</evidence>
<accession>A0A9X2IQG0</accession>
<keyword evidence="7" id="KW-1185">Reference proteome</keyword>
<dbReference type="Proteomes" id="UP001139179">
    <property type="component" value="Unassembled WGS sequence"/>
</dbReference>
<dbReference type="SUPFAM" id="SSF56300">
    <property type="entry name" value="Metallo-dependent phosphatases"/>
    <property type="match status" value="1"/>
</dbReference>
<reference evidence="6" key="1">
    <citation type="submission" date="2022-05" db="EMBL/GenBank/DDBJ databases">
        <title>Comparative Genomics of Spacecraft Associated Microbes.</title>
        <authorList>
            <person name="Tran M.T."/>
            <person name="Wright A."/>
            <person name="Seuylemezian A."/>
            <person name="Eisen J."/>
            <person name="Coil D."/>
        </authorList>
    </citation>
    <scope>NUCLEOTIDE SEQUENCE</scope>
    <source>
        <strain evidence="6">214.1.1</strain>
    </source>
</reference>
<evidence type="ECO:0000259" key="5">
    <source>
        <dbReference type="Pfam" id="PF00149"/>
    </source>
</evidence>
<dbReference type="GO" id="GO:0016787">
    <property type="term" value="F:hydrolase activity"/>
    <property type="evidence" value="ECO:0007669"/>
    <property type="project" value="UniProtKB-KW"/>
</dbReference>
<proteinExistence type="inferred from homology"/>
<feature type="domain" description="Calcineurin-like phosphoesterase" evidence="5">
    <location>
        <begin position="1"/>
        <end position="195"/>
    </location>
</feature>
<gene>
    <name evidence="6" type="ORF">M3202_17325</name>
</gene>
<name>A0A9X2IQG0_9BACI</name>
<dbReference type="InterPro" id="IPR029052">
    <property type="entry name" value="Metallo-depent_PP-like"/>
</dbReference>
<dbReference type="PANTHER" id="PTHR42988">
    <property type="entry name" value="PHOSPHOHYDROLASE"/>
    <property type="match status" value="1"/>
</dbReference>
<keyword evidence="2" id="KW-0378">Hydrolase</keyword>
<dbReference type="PANTHER" id="PTHR42988:SF2">
    <property type="entry name" value="CYCLIC NUCLEOTIDE PHOSPHODIESTERASE CBUA0032-RELATED"/>
    <property type="match status" value="1"/>
</dbReference>
<evidence type="ECO:0000256" key="1">
    <source>
        <dbReference type="ARBA" id="ARBA00022723"/>
    </source>
</evidence>
<comment type="caution">
    <text evidence="6">The sequence shown here is derived from an EMBL/GenBank/DDBJ whole genome shotgun (WGS) entry which is preliminary data.</text>
</comment>
<dbReference type="RefSeq" id="WP_251224522.1">
    <property type="nucleotide sequence ID" value="NZ_JAMBOL010000022.1"/>
</dbReference>
<comment type="similarity">
    <text evidence="4">Belongs to the cyclic nucleotide phosphodiesterase class-III family.</text>
</comment>
<evidence type="ECO:0000256" key="3">
    <source>
        <dbReference type="ARBA" id="ARBA00023004"/>
    </source>
</evidence>
<dbReference type="InterPro" id="IPR004843">
    <property type="entry name" value="Calcineurin-like_PHP"/>
</dbReference>
<keyword evidence="3" id="KW-0408">Iron</keyword>
<dbReference type="GO" id="GO:0046872">
    <property type="term" value="F:metal ion binding"/>
    <property type="evidence" value="ECO:0007669"/>
    <property type="project" value="UniProtKB-KW"/>
</dbReference>
<dbReference type="EMBL" id="JAMBOL010000022">
    <property type="protein sequence ID" value="MCM3715821.1"/>
    <property type="molecule type" value="Genomic_DNA"/>
</dbReference>
<keyword evidence="1" id="KW-0479">Metal-binding</keyword>
<dbReference type="AlphaFoldDB" id="A0A9X2IQG0"/>